<dbReference type="GeneID" id="107370916"/>
<keyword evidence="5" id="KW-1185">Reference proteome</keyword>
<reference evidence="3" key="2">
    <citation type="journal article" date="2014" name="Insect Biochem. Mol. Biol.">
        <title>Bacterial origin of a diverse family of UDP-glycosyltransferase genes in the Tetranychus urticae genome.</title>
        <authorList>
            <person name="Ahn S.J."/>
            <person name="Dermauw W."/>
            <person name="Wybouw N."/>
            <person name="Heckel D.G."/>
            <person name="Van Leeuwen T."/>
        </authorList>
    </citation>
    <scope>NUCLEOTIDE SEQUENCE</scope>
</reference>
<dbReference type="AlphaFoldDB" id="T1JWX3"/>
<dbReference type="OMA" id="PANDQYQ"/>
<dbReference type="SMR" id="T1JWX3"/>
<dbReference type="EnsemblMetazoa" id="tetur02g09830.1">
    <property type="protein sequence ID" value="tetur02g09830.1"/>
    <property type="gene ID" value="tetur02g09830"/>
</dbReference>
<feature type="domain" description="Glycosyl transferase family 28 C-terminal" evidence="2">
    <location>
        <begin position="326"/>
        <end position="411"/>
    </location>
</feature>
<dbReference type="GO" id="GO:0008194">
    <property type="term" value="F:UDP-glycosyltransferase activity"/>
    <property type="evidence" value="ECO:0007669"/>
    <property type="project" value="InterPro"/>
</dbReference>
<name>T1JWX3_TETUR</name>
<dbReference type="RefSeq" id="NP_001310103.1">
    <property type="nucleotide sequence ID" value="NM_001323174.1"/>
</dbReference>
<dbReference type="InterPro" id="IPR002213">
    <property type="entry name" value="UDP_glucos_trans"/>
</dbReference>
<reference evidence="4" key="4">
    <citation type="submission" date="2015-06" db="UniProtKB">
        <authorList>
            <consortium name="EnsemblMetazoa"/>
        </authorList>
    </citation>
    <scope>IDENTIFICATION</scope>
</reference>
<dbReference type="GO" id="GO:0016758">
    <property type="term" value="F:hexosyltransferase activity"/>
    <property type="evidence" value="ECO:0007669"/>
    <property type="project" value="InterPro"/>
</dbReference>
<dbReference type="OrthoDB" id="5835829at2759"/>
<evidence type="ECO:0000313" key="4">
    <source>
        <dbReference type="EnsemblMetazoa" id="tetur02g09830.1"/>
    </source>
</evidence>
<dbReference type="eggNOG" id="KOG1192">
    <property type="taxonomic scope" value="Eukaryota"/>
</dbReference>
<protein>
    <submittedName>
        <fullName evidence="3">UDP-glycosyltransferase 204B1</fullName>
    </submittedName>
</protein>
<dbReference type="HOGENOM" id="CLU_000537_0_0_1"/>
<dbReference type="PANTHER" id="PTHR48050:SF13">
    <property type="entry name" value="STEROL 3-BETA-GLUCOSYLTRANSFERASE UGT80A2"/>
    <property type="match status" value="1"/>
</dbReference>
<accession>T1JWX3</accession>
<proteinExistence type="evidence at transcript level"/>
<dbReference type="SUPFAM" id="SSF53756">
    <property type="entry name" value="UDP-Glycosyltransferase/glycogen phosphorylase"/>
    <property type="match status" value="1"/>
</dbReference>
<evidence type="ECO:0000256" key="1">
    <source>
        <dbReference type="ARBA" id="ARBA00022679"/>
    </source>
</evidence>
<dbReference type="InterPro" id="IPR007235">
    <property type="entry name" value="Glyco_trans_28_C"/>
</dbReference>
<reference evidence="3" key="3">
    <citation type="submission" date="2014-03" db="EMBL/GenBank/DDBJ databases">
        <authorList>
            <person name="Ahn S.-J."/>
            <person name="Dermauw W."/>
            <person name="Wybouw N."/>
            <person name="Heckel D.G."/>
            <person name="Van Leeuwen T."/>
        </authorList>
    </citation>
    <scope>NUCLEOTIDE SEQUENCE</scope>
</reference>
<reference evidence="5" key="1">
    <citation type="submission" date="2011-08" db="EMBL/GenBank/DDBJ databases">
        <authorList>
            <person name="Rombauts S."/>
        </authorList>
    </citation>
    <scope>NUCLEOTIDE SEQUENCE</scope>
    <source>
        <strain evidence="5">London</strain>
    </source>
</reference>
<evidence type="ECO:0000313" key="3">
    <source>
        <dbReference type="EMBL" id="AHX56907.1"/>
    </source>
</evidence>
<dbReference type="KEGG" id="tut:107370916"/>
<dbReference type="CDD" id="cd03784">
    <property type="entry name" value="GT1_Gtf-like"/>
    <property type="match status" value="1"/>
</dbReference>
<dbReference type="Gene3D" id="3.40.50.2000">
    <property type="entry name" value="Glycogen Phosphorylase B"/>
    <property type="match status" value="2"/>
</dbReference>
<evidence type="ECO:0000259" key="2">
    <source>
        <dbReference type="Pfam" id="PF04101"/>
    </source>
</evidence>
<evidence type="ECO:0000313" key="5">
    <source>
        <dbReference type="Proteomes" id="UP000015104"/>
    </source>
</evidence>
<dbReference type="Pfam" id="PF04101">
    <property type="entry name" value="Glyco_tran_28_C"/>
    <property type="match status" value="1"/>
</dbReference>
<sequence>MASDPVKVVVTSIDAYGHLNSALGIAQSLQKRGNDVYFANRKHHRASVEKRGLKFIALEDYEDSYTEANADFFVDMMTQYLKKAELTPMERLENWDENDTKMFLEVIDELKLLNNALTKIVDDIKPDILVADVILALSLFVNGPIPCIPVYSANPLALYYDYGISPEAGLAVNGDRDYWKIYRDKETEVYQPINDEFGRWFTSCGLESVSIFKYGSFTKYFGIYIYPEALDYGQDLGPPPSNWVRMDFSIREPEESDFTIPESLANKPGKLIYLSMGSLGSVHIPLMKRLINTFSKSKHRFIVSKGPRGDALTLPDNMWGENYVNQLEILPKVDLVLTHGGNNTTVETLYFGKKMIILPMFYDQFDNAQRLEDLKLGRRVDPFRYDEDEIHKLVDELLENTEVQDRITKISEQLKNSKSQEKVLELIEKTARTKSSPL</sequence>
<dbReference type="EMBL" id="CAEY01000816">
    <property type="status" value="NOT_ANNOTATED_CDS"/>
    <property type="molecule type" value="Genomic_DNA"/>
</dbReference>
<dbReference type="Proteomes" id="UP000015104">
    <property type="component" value="Unassembled WGS sequence"/>
</dbReference>
<dbReference type="PANTHER" id="PTHR48050">
    <property type="entry name" value="STEROL 3-BETA-GLUCOSYLTRANSFERASE"/>
    <property type="match status" value="1"/>
</dbReference>
<gene>
    <name evidence="4" type="primary">107370916</name>
    <name evidence="3" type="synonym">UGT204B1</name>
</gene>
<dbReference type="EMBL" id="KJ584780">
    <property type="protein sequence ID" value="AHX56907.1"/>
    <property type="molecule type" value="mRNA"/>
</dbReference>
<keyword evidence="1 3" id="KW-0808">Transferase</keyword>
<dbReference type="InterPro" id="IPR050426">
    <property type="entry name" value="Glycosyltransferase_28"/>
</dbReference>
<organism evidence="4 5">
    <name type="scientific">Tetranychus urticae</name>
    <name type="common">Two-spotted spider mite</name>
    <dbReference type="NCBI Taxonomy" id="32264"/>
    <lineage>
        <taxon>Eukaryota</taxon>
        <taxon>Metazoa</taxon>
        <taxon>Ecdysozoa</taxon>
        <taxon>Arthropoda</taxon>
        <taxon>Chelicerata</taxon>
        <taxon>Arachnida</taxon>
        <taxon>Acari</taxon>
        <taxon>Acariformes</taxon>
        <taxon>Trombidiformes</taxon>
        <taxon>Prostigmata</taxon>
        <taxon>Eleutherengona</taxon>
        <taxon>Raphignathae</taxon>
        <taxon>Tetranychoidea</taxon>
        <taxon>Tetranychidae</taxon>
        <taxon>Tetranychus</taxon>
    </lineage>
</organism>